<keyword evidence="4" id="KW-0175">Coiled coil</keyword>
<dbReference type="GO" id="GO:0008270">
    <property type="term" value="F:zinc ion binding"/>
    <property type="evidence" value="ECO:0007669"/>
    <property type="project" value="InterPro"/>
</dbReference>
<dbReference type="InterPro" id="IPR007219">
    <property type="entry name" value="XnlR_reg_dom"/>
</dbReference>
<organism evidence="7 8">
    <name type="scientific">Pestalotiopsis fici (strain W106-1 / CGMCC3.15140)</name>
    <dbReference type="NCBI Taxonomy" id="1229662"/>
    <lineage>
        <taxon>Eukaryota</taxon>
        <taxon>Fungi</taxon>
        <taxon>Dikarya</taxon>
        <taxon>Ascomycota</taxon>
        <taxon>Pezizomycotina</taxon>
        <taxon>Sordariomycetes</taxon>
        <taxon>Xylariomycetidae</taxon>
        <taxon>Amphisphaeriales</taxon>
        <taxon>Sporocadaceae</taxon>
        <taxon>Pestalotiopsis</taxon>
    </lineage>
</organism>
<dbReference type="GO" id="GO:0000435">
    <property type="term" value="P:positive regulation of transcription from RNA polymerase II promoter by galactose"/>
    <property type="evidence" value="ECO:0007669"/>
    <property type="project" value="TreeGrafter"/>
</dbReference>
<dbReference type="GO" id="GO:0005634">
    <property type="term" value="C:nucleus"/>
    <property type="evidence" value="ECO:0007669"/>
    <property type="project" value="TreeGrafter"/>
</dbReference>
<dbReference type="AlphaFoldDB" id="W3XKQ9"/>
<dbReference type="STRING" id="1229662.W3XKQ9"/>
<dbReference type="PANTHER" id="PTHR47424">
    <property type="entry name" value="REGULATORY PROTEIN GAL4"/>
    <property type="match status" value="1"/>
</dbReference>
<dbReference type="eggNOG" id="ENOG502SJX1">
    <property type="taxonomic scope" value="Eukaryota"/>
</dbReference>
<evidence type="ECO:0000313" key="7">
    <source>
        <dbReference type="EMBL" id="ETS86052.1"/>
    </source>
</evidence>
<dbReference type="InterPro" id="IPR051127">
    <property type="entry name" value="Fungal_SecMet_Regulators"/>
</dbReference>
<sequence>MEQDTSRSEQPVRASELHKTSRRPRANTGPRSKRAKYTAIACIRIDKLEQEVANLRQQVTRLASLLDKGHTPRNEFHAVESAYTPSQASLSAAGVKERKEVQFVGTTRPAYALNVAKATLSVVDEPSDNSGSEAEDASIPPHTHSPADTRDPSQDPLLTMPVSMIYRLLDVFRDEIEPVYPLLDTSSLRSRMPEMLKQFEQEQSFQFDGRVSQKDIHLLKIVLATALVLDSHEKTELCARLISSFEDDALRITSPSDVDLQEAQIFAIMSIYHFHCDEELLAYRSIGISTRMILELGLHRRRSLYENYPNPAHRSLAIRVFWCIYVLDRRWSFGTGLSFALIDRDLNPPEPSPDMPYFYCLVAYAKLCSKVWEAIPHYGSSHEAMPPSTESSLESDIQEWFSTIPEDLYLTRVDASPPAQLNPPDRNLFRHLQTLLYLRGNYIRCLIHRHHVVSSAAIAKNPVNARLVVSIAQDTIRILVTLNDTSDIYSKHQVAYNYFLISAISILLLAVCHAPAEFAQGCRQDFSTAINLVRGLSQISLQGRRLWHSIRGLVARLKQVGIIDASSTSHEPPTRRARRSSQQAVHNSNQSLAQSPQTSIIRYPTSATARATHDDGHSTLESVNFQTTMPDTNMMGDELMGVFDTFGAAYMENSLEANPQQATSHFDDSLSFLNQDVNDFSEYFMGLI</sequence>
<dbReference type="GeneID" id="19269090"/>
<name>W3XKQ9_PESFW</name>
<evidence type="ECO:0000259" key="6">
    <source>
        <dbReference type="SMART" id="SM00906"/>
    </source>
</evidence>
<feature type="region of interest" description="Disordered" evidence="5">
    <location>
        <begin position="1"/>
        <end position="34"/>
    </location>
</feature>
<dbReference type="GO" id="GO:0000981">
    <property type="term" value="F:DNA-binding transcription factor activity, RNA polymerase II-specific"/>
    <property type="evidence" value="ECO:0007669"/>
    <property type="project" value="TreeGrafter"/>
</dbReference>
<dbReference type="OrthoDB" id="39175at2759"/>
<reference evidence="8" key="1">
    <citation type="journal article" date="2015" name="BMC Genomics">
        <title>Genomic and transcriptomic analysis of the endophytic fungus Pestalotiopsis fici reveals its lifestyle and high potential for synthesis of natural products.</title>
        <authorList>
            <person name="Wang X."/>
            <person name="Zhang X."/>
            <person name="Liu L."/>
            <person name="Xiang M."/>
            <person name="Wang W."/>
            <person name="Sun X."/>
            <person name="Che Y."/>
            <person name="Guo L."/>
            <person name="Liu G."/>
            <person name="Guo L."/>
            <person name="Wang C."/>
            <person name="Yin W.B."/>
            <person name="Stadler M."/>
            <person name="Zhang X."/>
            <person name="Liu X."/>
        </authorList>
    </citation>
    <scope>NUCLEOTIDE SEQUENCE [LARGE SCALE GENOMIC DNA]</scope>
    <source>
        <strain evidence="8">W106-1 / CGMCC3.15140</strain>
    </source>
</reference>
<dbReference type="HOGENOM" id="CLU_008828_1_1_1"/>
<feature type="coiled-coil region" evidence="4">
    <location>
        <begin position="38"/>
        <end position="65"/>
    </location>
</feature>
<evidence type="ECO:0000256" key="5">
    <source>
        <dbReference type="SAM" id="MobiDB-lite"/>
    </source>
</evidence>
<gene>
    <name evidence="7" type="ORF">PFICI_04077</name>
</gene>
<evidence type="ECO:0000256" key="4">
    <source>
        <dbReference type="SAM" id="Coils"/>
    </source>
</evidence>
<feature type="region of interest" description="Disordered" evidence="5">
    <location>
        <begin position="124"/>
        <end position="156"/>
    </location>
</feature>
<dbReference type="KEGG" id="pfy:PFICI_04077"/>
<evidence type="ECO:0000256" key="1">
    <source>
        <dbReference type="ARBA" id="ARBA00023015"/>
    </source>
</evidence>
<feature type="region of interest" description="Disordered" evidence="5">
    <location>
        <begin position="565"/>
        <end position="597"/>
    </location>
</feature>
<feature type="compositionally biased region" description="Basic residues" evidence="5">
    <location>
        <begin position="20"/>
        <end position="34"/>
    </location>
</feature>
<dbReference type="EMBL" id="KI912110">
    <property type="protein sequence ID" value="ETS86052.1"/>
    <property type="molecule type" value="Genomic_DNA"/>
</dbReference>
<protein>
    <recommendedName>
        <fullName evidence="6">Xylanolytic transcriptional activator regulatory domain-containing protein</fullName>
    </recommendedName>
</protein>
<keyword evidence="1" id="KW-0805">Transcription regulation</keyword>
<keyword evidence="2" id="KW-0804">Transcription</keyword>
<dbReference type="SMART" id="SM00906">
    <property type="entry name" value="Fungal_trans"/>
    <property type="match status" value="1"/>
</dbReference>
<dbReference type="GO" id="GO:0000978">
    <property type="term" value="F:RNA polymerase II cis-regulatory region sequence-specific DNA binding"/>
    <property type="evidence" value="ECO:0007669"/>
    <property type="project" value="TreeGrafter"/>
</dbReference>
<accession>W3XKQ9</accession>
<keyword evidence="3" id="KW-0539">Nucleus</keyword>
<evidence type="ECO:0000256" key="2">
    <source>
        <dbReference type="ARBA" id="ARBA00023163"/>
    </source>
</evidence>
<dbReference type="Pfam" id="PF04082">
    <property type="entry name" value="Fungal_trans"/>
    <property type="match status" value="1"/>
</dbReference>
<dbReference type="GO" id="GO:0006351">
    <property type="term" value="P:DNA-templated transcription"/>
    <property type="evidence" value="ECO:0007669"/>
    <property type="project" value="InterPro"/>
</dbReference>
<dbReference type="Proteomes" id="UP000030651">
    <property type="component" value="Unassembled WGS sequence"/>
</dbReference>
<dbReference type="InParanoid" id="W3XKQ9"/>
<dbReference type="CDD" id="cd12148">
    <property type="entry name" value="fungal_TF_MHR"/>
    <property type="match status" value="1"/>
</dbReference>
<feature type="compositionally biased region" description="Polar residues" evidence="5">
    <location>
        <begin position="580"/>
        <end position="597"/>
    </location>
</feature>
<dbReference type="RefSeq" id="XP_007830849.1">
    <property type="nucleotide sequence ID" value="XM_007832658.1"/>
</dbReference>
<dbReference type="PANTHER" id="PTHR47424:SF5">
    <property type="entry name" value="ZN(II)2CYS6 TRANSCRIPTION FACTOR (EUROFUNG)"/>
    <property type="match status" value="1"/>
</dbReference>
<proteinExistence type="predicted"/>
<evidence type="ECO:0000313" key="8">
    <source>
        <dbReference type="Proteomes" id="UP000030651"/>
    </source>
</evidence>
<evidence type="ECO:0000256" key="3">
    <source>
        <dbReference type="ARBA" id="ARBA00023242"/>
    </source>
</evidence>
<keyword evidence="8" id="KW-1185">Reference proteome</keyword>
<feature type="domain" description="Xylanolytic transcriptional activator regulatory" evidence="6">
    <location>
        <begin position="282"/>
        <end position="357"/>
    </location>
</feature>